<dbReference type="RefSeq" id="WP_057855383.1">
    <property type="nucleotide sequence ID" value="NZ_LLXX01000224.1"/>
</dbReference>
<evidence type="ECO:0008006" key="4">
    <source>
        <dbReference type="Google" id="ProtNLM"/>
    </source>
</evidence>
<proteinExistence type="predicted"/>
<dbReference type="OrthoDB" id="8248423at2"/>
<protein>
    <recommendedName>
        <fullName evidence="4">Cysteine rich repeat protein</fullName>
    </recommendedName>
</protein>
<evidence type="ECO:0000256" key="1">
    <source>
        <dbReference type="SAM" id="SignalP"/>
    </source>
</evidence>
<comment type="caution">
    <text evidence="2">The sequence shown here is derived from an EMBL/GenBank/DDBJ whole genome shotgun (WGS) entry which is preliminary data.</text>
</comment>
<keyword evidence="1" id="KW-0732">Signal</keyword>
<dbReference type="Proteomes" id="UP000051913">
    <property type="component" value="Unassembled WGS sequence"/>
</dbReference>
<name>A0A0R3KK81_9BRAD</name>
<sequence>MIKILFVIPLILMASSVSAQTQKREGHDECARDVSRYCRAQMQDGDQVILACLKQNRAKISKACQRKLASAGQ</sequence>
<evidence type="ECO:0000313" key="2">
    <source>
        <dbReference type="EMBL" id="KRQ93005.1"/>
    </source>
</evidence>
<dbReference type="AlphaFoldDB" id="A0A0R3KK81"/>
<feature type="chain" id="PRO_5009796775" description="Cysteine rich repeat protein" evidence="1">
    <location>
        <begin position="20"/>
        <end position="73"/>
    </location>
</feature>
<gene>
    <name evidence="2" type="ORF">CP49_32660</name>
</gene>
<dbReference type="EMBL" id="LLXX01000224">
    <property type="protein sequence ID" value="KRQ93005.1"/>
    <property type="molecule type" value="Genomic_DNA"/>
</dbReference>
<feature type="signal peptide" evidence="1">
    <location>
        <begin position="1"/>
        <end position="19"/>
    </location>
</feature>
<keyword evidence="3" id="KW-1185">Reference proteome</keyword>
<reference evidence="2 3" key="1">
    <citation type="submission" date="2014-03" db="EMBL/GenBank/DDBJ databases">
        <title>Bradyrhizobium valentinum sp. nov., isolated from effective nodules of Lupinus mariae-josephae, a lupine endemic of basic-lime soils in Eastern Spain.</title>
        <authorList>
            <person name="Duran D."/>
            <person name="Rey L."/>
            <person name="Navarro A."/>
            <person name="Busquets A."/>
            <person name="Imperial J."/>
            <person name="Ruiz-Argueso T."/>
        </authorList>
    </citation>
    <scope>NUCLEOTIDE SEQUENCE [LARGE SCALE GENOMIC DNA]</scope>
    <source>
        <strain evidence="2 3">LmjM3</strain>
    </source>
</reference>
<accession>A0A0R3KK81</accession>
<organism evidence="2 3">
    <name type="scientific">Bradyrhizobium valentinum</name>
    <dbReference type="NCBI Taxonomy" id="1518501"/>
    <lineage>
        <taxon>Bacteria</taxon>
        <taxon>Pseudomonadati</taxon>
        <taxon>Pseudomonadota</taxon>
        <taxon>Alphaproteobacteria</taxon>
        <taxon>Hyphomicrobiales</taxon>
        <taxon>Nitrobacteraceae</taxon>
        <taxon>Bradyrhizobium</taxon>
    </lineage>
</organism>
<evidence type="ECO:0000313" key="3">
    <source>
        <dbReference type="Proteomes" id="UP000051913"/>
    </source>
</evidence>